<organism evidence="1 2">
    <name type="scientific">Nonomuraea jiangxiensis</name>
    <dbReference type="NCBI Taxonomy" id="633440"/>
    <lineage>
        <taxon>Bacteria</taxon>
        <taxon>Bacillati</taxon>
        <taxon>Actinomycetota</taxon>
        <taxon>Actinomycetes</taxon>
        <taxon>Streptosporangiales</taxon>
        <taxon>Streptosporangiaceae</taxon>
        <taxon>Nonomuraea</taxon>
    </lineage>
</organism>
<sequence length="875" mass="97147">MLKGEPTGAQQREVHLHFLGCILDAEEQPIGTCFQIANGYIVSALHVIEDAYQDVMSPIKYRPLRGGAPLLAYVANIDEVHDLVILRTDAYLDSSITLMAMSEVQQLDMPIHITGFATLPEMDGVAEYDYQQTTGTWEGIAQQTGSGIVLARARADGAVPGMSGCPVLRAHDGALVGVLTSRYNSSDAWVSGRVWISRTEDLETLLHGIVSIPIERQPALASRTKWLSSTTLDRNHLLEDPCFIKSSEWSEPWDDAVQAIEQGNIAIVSAPPGVGSTTFIQQLAAQHTKSDLQITLLHPDEWNEPSIAALPVQPRRAYLLELNHPDHDRPSAHFVKGLSEIASTYKNLESTLIIAVVDELWRGSKAKVADSVSVVTLNQAPNSQELVEKYLSVRAPLLLDVVRAEEITTHLKGLNALQAAQAVEHILDAREVVKDQDADGIRAYIAEALDDHVALLDRLFDDYEPVQAQITRRRRAEALYKIRTEEQRPLALSDRCLLIALSFRDTVRIPQLEEDSRRLLERLEAAKPQPTASVDVGTLLSGPGIRGRIRRTTAEVGPGETVILRRPSLKSAVIHYVWDNYTELRKPLADWLISLIKLDNTRTEAICTWISRLIRQNQDVAFMRTYLSDVCVKQERPDVLSRLLYDAAQDPHMQRHSERLLYDWALKPEMQDVVIDVAERLLPTDRGAIALRRLRRVADAPRSRPGAKERVLNAFQNAASDQSSREWFLSEARPWFVPRSMETSATSTKLAFIAIMHLEVDGIPWLLTPESVGVDINRMLAETISDLHVSQSAGASLVALLRKAALSDELYSRAIDRITEAVVNHGAIQAIFNFSSTLAKTGEEISRDVVGDVSSRMHARLTLNSESTSPANPSA</sequence>
<name>A0A1G9LMZ2_9ACTN</name>
<proteinExistence type="predicted"/>
<evidence type="ECO:0000313" key="2">
    <source>
        <dbReference type="Proteomes" id="UP000199202"/>
    </source>
</evidence>
<dbReference type="Gene3D" id="2.40.10.120">
    <property type="match status" value="1"/>
</dbReference>
<dbReference type="InterPro" id="IPR009003">
    <property type="entry name" value="Peptidase_S1_PA"/>
</dbReference>
<dbReference type="Proteomes" id="UP000199202">
    <property type="component" value="Unassembled WGS sequence"/>
</dbReference>
<evidence type="ECO:0000313" key="1">
    <source>
        <dbReference type="EMBL" id="SDL62865.1"/>
    </source>
</evidence>
<keyword evidence="2" id="KW-1185">Reference proteome</keyword>
<dbReference type="AlphaFoldDB" id="A0A1G9LMZ2"/>
<protein>
    <recommendedName>
        <fullName evidence="3">Trypsin-like peptidase domain-containing protein</fullName>
    </recommendedName>
</protein>
<accession>A0A1G9LMZ2</accession>
<evidence type="ECO:0008006" key="3">
    <source>
        <dbReference type="Google" id="ProtNLM"/>
    </source>
</evidence>
<reference evidence="1 2" key="1">
    <citation type="submission" date="2016-10" db="EMBL/GenBank/DDBJ databases">
        <authorList>
            <person name="de Groot N.N."/>
        </authorList>
    </citation>
    <scope>NUCLEOTIDE SEQUENCE [LARGE SCALE GENOMIC DNA]</scope>
    <source>
        <strain evidence="1 2">CGMCC 4.6533</strain>
    </source>
</reference>
<dbReference type="EMBL" id="FNDJ01000028">
    <property type="protein sequence ID" value="SDL62865.1"/>
    <property type="molecule type" value="Genomic_DNA"/>
</dbReference>
<gene>
    <name evidence="1" type="ORF">SAMN05421869_12850</name>
</gene>
<dbReference type="SUPFAM" id="SSF50494">
    <property type="entry name" value="Trypsin-like serine proteases"/>
    <property type="match status" value="1"/>
</dbReference>